<gene>
    <name evidence="1" type="ORF">QFC20_005656</name>
</gene>
<protein>
    <submittedName>
        <fullName evidence="1">Uncharacterized protein</fullName>
    </submittedName>
</protein>
<sequence>MDAQPGPSSEASRQPPAYTMPPPPVPIPKPVGEESYFSQHGEGSIHQAAGQKAPSKPSARTISRKPSTAQASGSGPVAVRHSSRIPVRSAKVQANMASSARIKLKFSQKGEQHKLPAGHFMSPFGEYTRELDDDPEEPLAFEEQFILRVPKEVAMGDPKKGVKGLNQLLDERKEVDGVWFKFKDARRAVFHHADQNYAAKLVDLPCIIESQKTLDKKRLFKVADISQMLIVEYPVPTEDSVIAGHHDPEAFVWQHGLTPPLHYVRQRRWRKRKVGDKEGARIDAEVERLLKLDSEARHSSLSLVDIEPAATPNQDDEEGYDEEGDFEGSQWDGSELQAGTPRSVNDGESAFGDDMAERDVGMELSAALNDEQEELDEHSEDDEDEEEDDGEDEEEDEDEEMAELRQQQKLFDQEVRDLQQIVDRKQAEIQSISSVILKVRAQNGLARPMQELRAKTQARDENQARIDAKIQAREAAKLMEAERRAAENAEKEKAAVAADAAKDGDEDDEDEDDLFGENEDDEKEDAGETAPSQQQENEVAGQPEVDVWADESDEDDSEEEDGEGEAEPNNDGQAGQDATGQNIPDVEMANVTLDTDVPPVPAPPAASQWGFDVDDDDDEED</sequence>
<dbReference type="EMBL" id="JASBWS010000082">
    <property type="protein sequence ID" value="KAJ9099590.1"/>
    <property type="molecule type" value="Genomic_DNA"/>
</dbReference>
<evidence type="ECO:0000313" key="1">
    <source>
        <dbReference type="EMBL" id="KAJ9099590.1"/>
    </source>
</evidence>
<proteinExistence type="predicted"/>
<comment type="caution">
    <text evidence="1">The sequence shown here is derived from an EMBL/GenBank/DDBJ whole genome shotgun (WGS) entry which is preliminary data.</text>
</comment>
<keyword evidence="2" id="KW-1185">Reference proteome</keyword>
<organism evidence="1 2">
    <name type="scientific">Naganishia adeliensis</name>
    <dbReference type="NCBI Taxonomy" id="92952"/>
    <lineage>
        <taxon>Eukaryota</taxon>
        <taxon>Fungi</taxon>
        <taxon>Dikarya</taxon>
        <taxon>Basidiomycota</taxon>
        <taxon>Agaricomycotina</taxon>
        <taxon>Tremellomycetes</taxon>
        <taxon>Filobasidiales</taxon>
        <taxon>Filobasidiaceae</taxon>
        <taxon>Naganishia</taxon>
    </lineage>
</organism>
<accession>A0ACC2VKI0</accession>
<name>A0ACC2VKI0_9TREE</name>
<evidence type="ECO:0000313" key="2">
    <source>
        <dbReference type="Proteomes" id="UP001230649"/>
    </source>
</evidence>
<reference evidence="1" key="1">
    <citation type="submission" date="2023-04" db="EMBL/GenBank/DDBJ databases">
        <title>Draft Genome sequencing of Naganishia species isolated from polar environments using Oxford Nanopore Technology.</title>
        <authorList>
            <person name="Leo P."/>
            <person name="Venkateswaran K."/>
        </authorList>
    </citation>
    <scope>NUCLEOTIDE SEQUENCE</scope>
    <source>
        <strain evidence="1">MNA-CCFEE 5262</strain>
    </source>
</reference>
<dbReference type="Proteomes" id="UP001230649">
    <property type="component" value="Unassembled WGS sequence"/>
</dbReference>